<accession>A0A2P2CFM9</accession>
<dbReference type="InterPro" id="IPR003660">
    <property type="entry name" value="HAMP_dom"/>
</dbReference>
<protein>
    <submittedName>
        <fullName evidence="11">Methyl-accepting chemotaxis sensory transducer with Cache sensor</fullName>
    </submittedName>
</protein>
<sequence length="526" mass="54843">MSFLRDSRISTRLLALVLITVVGIIAVVGMAMLKVRSEITTERHAGTRAVVETALGVIESYGARVDSGELTERQAQQQAIEVLRGLRYSGEEYFWVNDMGPTMVMHPIKPELDATDLSANEDPDGKKLFVEMVEAVEESGSGFVEYQWPKPGEEDPQPKVSYVVGYEPWGWIVGSGVYVDDISSAALRAGLTLAAQAGVVLLVIAGLSLVVSRSITRPLRDAVASLRDGDLSARLDEGTGRTELDQLNGAVNAVTARIAGVINGVVGTAEQLHSAAGQLTAGSREIEQAAQDTTARAGQVAAAAGGVSSGIDTVSAAAEEMGASIREISQNAHQAAEVAALAVSSAEATNRTIGQLGDSTAQIGSVVKVITSIAEQTNLLALNATIEAARAGDAGRGFAVVAGEVKDLAQETARATEDIAGKVEAMQADASQAVAAIADISEVIARISDYQTAIAGAVEEQTATTNEMTRTVATTAESGRAIASTIQEVATVTEQTTTELQQVTTAASDLQRMSEELQSAVSVFRS</sequence>
<dbReference type="InterPro" id="IPR004089">
    <property type="entry name" value="MCPsignal_dom"/>
</dbReference>
<dbReference type="PROSITE" id="PS50885">
    <property type="entry name" value="HAMP"/>
    <property type="match status" value="1"/>
</dbReference>
<evidence type="ECO:0000256" key="5">
    <source>
        <dbReference type="ARBA" id="ARBA00023136"/>
    </source>
</evidence>
<dbReference type="PANTHER" id="PTHR32089:SF112">
    <property type="entry name" value="LYSOZYME-LIKE PROTEIN-RELATED"/>
    <property type="match status" value="1"/>
</dbReference>
<evidence type="ECO:0000313" key="11">
    <source>
        <dbReference type="EMBL" id="CUR60753.1"/>
    </source>
</evidence>
<evidence type="ECO:0000256" key="3">
    <source>
        <dbReference type="ARBA" id="ARBA00022692"/>
    </source>
</evidence>
<dbReference type="Pfam" id="PF17200">
    <property type="entry name" value="sCache_2"/>
    <property type="match status" value="1"/>
</dbReference>
<keyword evidence="5 8" id="KW-0472">Membrane</keyword>
<dbReference type="PANTHER" id="PTHR32089">
    <property type="entry name" value="METHYL-ACCEPTING CHEMOTAXIS PROTEIN MCPB"/>
    <property type="match status" value="1"/>
</dbReference>
<evidence type="ECO:0000256" key="1">
    <source>
        <dbReference type="ARBA" id="ARBA00004651"/>
    </source>
</evidence>
<dbReference type="SUPFAM" id="SSF58104">
    <property type="entry name" value="Methyl-accepting chemotaxis protein (MCP) signaling domain"/>
    <property type="match status" value="1"/>
</dbReference>
<evidence type="ECO:0000256" key="4">
    <source>
        <dbReference type="ARBA" id="ARBA00022989"/>
    </source>
</evidence>
<dbReference type="PROSITE" id="PS50111">
    <property type="entry name" value="CHEMOTAXIS_TRANSDUC_2"/>
    <property type="match status" value="1"/>
</dbReference>
<keyword evidence="3 8" id="KW-0812">Transmembrane</keyword>
<dbReference type="EMBL" id="CZKB01000016">
    <property type="protein sequence ID" value="CUR60753.1"/>
    <property type="molecule type" value="Genomic_DNA"/>
</dbReference>
<dbReference type="GO" id="GO:0005886">
    <property type="term" value="C:plasma membrane"/>
    <property type="evidence" value="ECO:0007669"/>
    <property type="project" value="UniProtKB-SubCell"/>
</dbReference>
<proteinExistence type="inferred from homology"/>
<evidence type="ECO:0000259" key="10">
    <source>
        <dbReference type="PROSITE" id="PS50885"/>
    </source>
</evidence>
<dbReference type="Gene3D" id="1.10.287.950">
    <property type="entry name" value="Methyl-accepting chemotaxis protein"/>
    <property type="match status" value="1"/>
</dbReference>
<dbReference type="AlphaFoldDB" id="A0A2P2CFM9"/>
<evidence type="ECO:0000256" key="6">
    <source>
        <dbReference type="ARBA" id="ARBA00023224"/>
    </source>
</evidence>
<dbReference type="GO" id="GO:0004888">
    <property type="term" value="F:transmembrane signaling receptor activity"/>
    <property type="evidence" value="ECO:0007669"/>
    <property type="project" value="InterPro"/>
</dbReference>
<dbReference type="InterPro" id="IPR033480">
    <property type="entry name" value="sCache_2"/>
</dbReference>
<organism evidence="11">
    <name type="scientific">metagenome</name>
    <dbReference type="NCBI Taxonomy" id="256318"/>
    <lineage>
        <taxon>unclassified sequences</taxon>
        <taxon>metagenomes</taxon>
    </lineage>
</organism>
<dbReference type="Pfam" id="PF00672">
    <property type="entry name" value="HAMP"/>
    <property type="match status" value="1"/>
</dbReference>
<comment type="subcellular location">
    <subcellularLocation>
        <location evidence="1">Cell membrane</location>
        <topology evidence="1">Multi-pass membrane protein</topology>
    </subcellularLocation>
</comment>
<keyword evidence="6" id="KW-0807">Transducer</keyword>
<keyword evidence="2" id="KW-1003">Cell membrane</keyword>
<dbReference type="Pfam" id="PF00015">
    <property type="entry name" value="MCPsignal"/>
    <property type="match status" value="1"/>
</dbReference>
<evidence type="ECO:0000256" key="8">
    <source>
        <dbReference type="SAM" id="Phobius"/>
    </source>
</evidence>
<feature type="transmembrane region" description="Helical" evidence="8">
    <location>
        <begin position="12"/>
        <end position="33"/>
    </location>
</feature>
<dbReference type="SMART" id="SM01049">
    <property type="entry name" value="Cache_2"/>
    <property type="match status" value="1"/>
</dbReference>
<keyword evidence="4 8" id="KW-1133">Transmembrane helix</keyword>
<dbReference type="PRINTS" id="PR00260">
    <property type="entry name" value="CHEMTRNSDUCR"/>
</dbReference>
<evidence type="ECO:0000256" key="2">
    <source>
        <dbReference type="ARBA" id="ARBA00022475"/>
    </source>
</evidence>
<evidence type="ECO:0000256" key="7">
    <source>
        <dbReference type="ARBA" id="ARBA00029447"/>
    </source>
</evidence>
<reference evidence="11" key="1">
    <citation type="submission" date="2015-08" db="EMBL/GenBank/DDBJ databases">
        <authorList>
            <person name="Babu N.S."/>
            <person name="Beckwith C.J."/>
            <person name="Beseler K.G."/>
            <person name="Brison A."/>
            <person name="Carone J.V."/>
            <person name="Caskin T.P."/>
            <person name="Diamond M."/>
            <person name="Durham M.E."/>
            <person name="Foxe J.M."/>
            <person name="Go M."/>
            <person name="Henderson B.A."/>
            <person name="Jones I.B."/>
            <person name="McGettigan J.A."/>
            <person name="Micheletti S.J."/>
            <person name="Nasrallah M.E."/>
            <person name="Ortiz D."/>
            <person name="Piller C.R."/>
            <person name="Privatt S.R."/>
            <person name="Schneider S.L."/>
            <person name="Sharp S."/>
            <person name="Smith T.C."/>
            <person name="Stanton J.D."/>
            <person name="Ullery H.E."/>
            <person name="Wilson R.J."/>
            <person name="Serrano M.G."/>
            <person name="Buck G."/>
            <person name="Lee V."/>
            <person name="Wang Y."/>
            <person name="Carvalho R."/>
            <person name="Voegtly L."/>
            <person name="Shi R."/>
            <person name="Duckworth R."/>
            <person name="Johnson A."/>
            <person name="Loviza R."/>
            <person name="Walstead R."/>
            <person name="Shah Z."/>
            <person name="Kiflezghi M."/>
            <person name="Wade K."/>
            <person name="Ball S.L."/>
            <person name="Bradley K.W."/>
            <person name="Asai D.J."/>
            <person name="Bowman C.A."/>
            <person name="Russell D.A."/>
            <person name="Pope W.H."/>
            <person name="Jacobs-Sera D."/>
            <person name="Hendrix R.W."/>
            <person name="Hatfull G.F."/>
        </authorList>
    </citation>
    <scope>NUCLEOTIDE SEQUENCE</scope>
</reference>
<name>A0A2P2CFM9_9ZZZZ</name>
<comment type="similarity">
    <text evidence="7">Belongs to the methyl-accepting chemotaxis (MCP) protein family.</text>
</comment>
<dbReference type="InterPro" id="IPR004090">
    <property type="entry name" value="Chemotax_Me-accpt_rcpt"/>
</dbReference>
<feature type="domain" description="HAMP" evidence="10">
    <location>
        <begin position="213"/>
        <end position="263"/>
    </location>
</feature>
<gene>
    <name evidence="11" type="ORF">NOCA1230015</name>
</gene>
<dbReference type="SMART" id="SM00283">
    <property type="entry name" value="MA"/>
    <property type="match status" value="1"/>
</dbReference>
<dbReference type="GO" id="GO:0007165">
    <property type="term" value="P:signal transduction"/>
    <property type="evidence" value="ECO:0007669"/>
    <property type="project" value="UniProtKB-KW"/>
</dbReference>
<dbReference type="GO" id="GO:0006935">
    <property type="term" value="P:chemotaxis"/>
    <property type="evidence" value="ECO:0007669"/>
    <property type="project" value="InterPro"/>
</dbReference>
<evidence type="ECO:0000259" key="9">
    <source>
        <dbReference type="PROSITE" id="PS50111"/>
    </source>
</evidence>
<feature type="domain" description="Methyl-accepting transducer" evidence="9">
    <location>
        <begin position="268"/>
        <end position="511"/>
    </location>
</feature>
<dbReference type="Gene3D" id="3.30.450.20">
    <property type="entry name" value="PAS domain"/>
    <property type="match status" value="1"/>
</dbReference>
<dbReference type="SMART" id="SM00304">
    <property type="entry name" value="HAMP"/>
    <property type="match status" value="1"/>
</dbReference>